<dbReference type="RefSeq" id="WP_183346270.1">
    <property type="nucleotide sequence ID" value="NZ_BLXY01000002.1"/>
</dbReference>
<dbReference type="PANTHER" id="PTHR38687:SF1">
    <property type="entry name" value="CELL DIVISION PROTEIN DEDD"/>
    <property type="match status" value="1"/>
</dbReference>
<reference evidence="5" key="3">
    <citation type="submission" date="2022-04" db="EMBL/GenBank/DDBJ databases">
        <authorList>
            <person name="Liu G."/>
        </authorList>
    </citation>
    <scope>NUCLEOTIDE SEQUENCE</scope>
    <source>
        <strain evidence="5">RG22</strain>
    </source>
</reference>
<gene>
    <name evidence="4" type="ORF">GMPD_13220</name>
    <name evidence="5" type="ORF">M1B72_10275</name>
</gene>
<organism evidence="4 6">
    <name type="scientific">Geomonas paludis</name>
    <dbReference type="NCBI Taxonomy" id="2740185"/>
    <lineage>
        <taxon>Bacteria</taxon>
        <taxon>Pseudomonadati</taxon>
        <taxon>Thermodesulfobacteriota</taxon>
        <taxon>Desulfuromonadia</taxon>
        <taxon>Geobacterales</taxon>
        <taxon>Geobacteraceae</taxon>
        <taxon>Geomonas</taxon>
    </lineage>
</organism>
<evidence type="ECO:0000313" key="7">
    <source>
        <dbReference type="Proteomes" id="UP000831485"/>
    </source>
</evidence>
<dbReference type="InterPro" id="IPR007730">
    <property type="entry name" value="SPOR-like_dom"/>
</dbReference>
<sequence length="270" mass="27599">MRLDYSDKMKAVRESAERVKPVQKNRPRREPIGTFAVVGLLLLALGYGAGVLTGWFLFKGKVDAKALAAAQAAAQQKAQAAAVAQPAPAAQPGQAVPPGQPGQPAPDVPLTFYKTLPSGGKGAMGSGINTKLPEVQSKAAAPAPAANAAPAAEPASAKPAAAAAAAKAPEAKPVDMAGDKAADTAADKPAAEKQGGEARYLVQVASYKDRKEADAVRAKLVAKGVAAYLVESKLPDKGVWYRIRVGRHLSRQEAQQVAGKVGSGATVVAE</sequence>
<dbReference type="Proteomes" id="UP000831485">
    <property type="component" value="Chromosome"/>
</dbReference>
<dbReference type="Gene3D" id="3.30.70.1070">
    <property type="entry name" value="Sporulation related repeat"/>
    <property type="match status" value="1"/>
</dbReference>
<dbReference type="Proteomes" id="UP000568888">
    <property type="component" value="Unassembled WGS sequence"/>
</dbReference>
<keyword evidence="7" id="KW-1185">Reference proteome</keyword>
<dbReference type="PANTHER" id="PTHR38687">
    <property type="entry name" value="CELL DIVISION PROTEIN DEDD-RELATED"/>
    <property type="match status" value="1"/>
</dbReference>
<evidence type="ECO:0000259" key="3">
    <source>
        <dbReference type="PROSITE" id="PS51724"/>
    </source>
</evidence>
<dbReference type="AlphaFoldDB" id="A0A6V8MV19"/>
<dbReference type="PROSITE" id="PS51724">
    <property type="entry name" value="SPOR"/>
    <property type="match status" value="1"/>
</dbReference>
<keyword evidence="2" id="KW-0812">Transmembrane</keyword>
<feature type="region of interest" description="Disordered" evidence="1">
    <location>
        <begin position="163"/>
        <end position="195"/>
    </location>
</feature>
<dbReference type="EMBL" id="CP096574">
    <property type="protein sequence ID" value="UPU38068.1"/>
    <property type="molecule type" value="Genomic_DNA"/>
</dbReference>
<name>A0A6V8MV19_9BACT</name>
<accession>A0A6V8MV19</accession>
<proteinExistence type="predicted"/>
<dbReference type="SUPFAM" id="SSF110997">
    <property type="entry name" value="Sporulation related repeat"/>
    <property type="match status" value="1"/>
</dbReference>
<protein>
    <submittedName>
        <fullName evidence="4">SPOR domain-containing protein</fullName>
    </submittedName>
</protein>
<evidence type="ECO:0000313" key="6">
    <source>
        <dbReference type="Proteomes" id="UP000568888"/>
    </source>
</evidence>
<keyword evidence="2" id="KW-1133">Transmembrane helix</keyword>
<dbReference type="Pfam" id="PF05036">
    <property type="entry name" value="SPOR"/>
    <property type="match status" value="1"/>
</dbReference>
<reference evidence="6" key="1">
    <citation type="submission" date="2020-06" db="EMBL/GenBank/DDBJ databases">
        <title>Draft genomic sequecing of Geomonas sp. Red736.</title>
        <authorList>
            <person name="Itoh H."/>
            <person name="Xu Z.X."/>
            <person name="Ushijima N."/>
            <person name="Masuda Y."/>
            <person name="Shiratori Y."/>
            <person name="Senoo K."/>
        </authorList>
    </citation>
    <scope>NUCLEOTIDE SEQUENCE [LARGE SCALE GENOMIC DNA]</scope>
    <source>
        <strain evidence="6">Red736</strain>
    </source>
</reference>
<keyword evidence="2" id="KW-0472">Membrane</keyword>
<feature type="compositionally biased region" description="Basic and acidic residues" evidence="1">
    <location>
        <begin position="169"/>
        <end position="195"/>
    </location>
</feature>
<evidence type="ECO:0000256" key="1">
    <source>
        <dbReference type="SAM" id="MobiDB-lite"/>
    </source>
</evidence>
<dbReference type="GO" id="GO:0032506">
    <property type="term" value="P:cytokinetic process"/>
    <property type="evidence" value="ECO:0007669"/>
    <property type="project" value="TreeGrafter"/>
</dbReference>
<feature type="domain" description="SPOR" evidence="3">
    <location>
        <begin position="194"/>
        <end position="270"/>
    </location>
</feature>
<evidence type="ECO:0000313" key="4">
    <source>
        <dbReference type="EMBL" id="GFO63403.1"/>
    </source>
</evidence>
<feature type="transmembrane region" description="Helical" evidence="2">
    <location>
        <begin position="32"/>
        <end position="58"/>
    </location>
</feature>
<feature type="compositionally biased region" description="Low complexity" evidence="1">
    <location>
        <begin position="84"/>
        <end position="97"/>
    </location>
</feature>
<evidence type="ECO:0000313" key="5">
    <source>
        <dbReference type="EMBL" id="UPU38068.1"/>
    </source>
</evidence>
<dbReference type="GO" id="GO:0032153">
    <property type="term" value="C:cell division site"/>
    <property type="evidence" value="ECO:0007669"/>
    <property type="project" value="TreeGrafter"/>
</dbReference>
<dbReference type="GO" id="GO:0042834">
    <property type="term" value="F:peptidoglycan binding"/>
    <property type="evidence" value="ECO:0007669"/>
    <property type="project" value="InterPro"/>
</dbReference>
<dbReference type="EMBL" id="BLXY01000002">
    <property type="protein sequence ID" value="GFO63403.1"/>
    <property type="molecule type" value="Genomic_DNA"/>
</dbReference>
<evidence type="ECO:0000256" key="2">
    <source>
        <dbReference type="SAM" id="Phobius"/>
    </source>
</evidence>
<reference evidence="4" key="2">
    <citation type="journal article" date="2021" name="Int. J. Syst. Evol. Microbiol.">
        <title>Geomonas silvestris sp. nov., Geomonas paludis sp. nov. and Geomonas limicola sp. nov., isolated from terrestrial environments, and emended description of the genus Geomonas.</title>
        <authorList>
            <person name="Itoh H."/>
            <person name="Xu Z."/>
            <person name="Masuda Y."/>
            <person name="Ushijima N."/>
            <person name="Hayakawa C."/>
            <person name="Shiratori Y."/>
            <person name="Senoo K."/>
        </authorList>
    </citation>
    <scope>NUCLEOTIDE SEQUENCE</scope>
    <source>
        <strain evidence="4">Red736</strain>
    </source>
</reference>
<feature type="region of interest" description="Disordered" evidence="1">
    <location>
        <begin position="84"/>
        <end position="116"/>
    </location>
</feature>
<dbReference type="InterPro" id="IPR052521">
    <property type="entry name" value="Cell_div_SPOR-domain"/>
</dbReference>
<feature type="compositionally biased region" description="Pro residues" evidence="1">
    <location>
        <begin position="98"/>
        <end position="107"/>
    </location>
</feature>
<dbReference type="InterPro" id="IPR036680">
    <property type="entry name" value="SPOR-like_sf"/>
</dbReference>
<dbReference type="GO" id="GO:0030428">
    <property type="term" value="C:cell septum"/>
    <property type="evidence" value="ECO:0007669"/>
    <property type="project" value="TreeGrafter"/>
</dbReference>